<organism evidence="1 2">
    <name type="scientific">Eumeta variegata</name>
    <name type="common">Bagworm moth</name>
    <name type="synonym">Eumeta japonica</name>
    <dbReference type="NCBI Taxonomy" id="151549"/>
    <lineage>
        <taxon>Eukaryota</taxon>
        <taxon>Metazoa</taxon>
        <taxon>Ecdysozoa</taxon>
        <taxon>Arthropoda</taxon>
        <taxon>Hexapoda</taxon>
        <taxon>Insecta</taxon>
        <taxon>Pterygota</taxon>
        <taxon>Neoptera</taxon>
        <taxon>Endopterygota</taxon>
        <taxon>Lepidoptera</taxon>
        <taxon>Glossata</taxon>
        <taxon>Ditrysia</taxon>
        <taxon>Tineoidea</taxon>
        <taxon>Psychidae</taxon>
        <taxon>Oiketicinae</taxon>
        <taxon>Eumeta</taxon>
    </lineage>
</organism>
<dbReference type="Proteomes" id="UP000299102">
    <property type="component" value="Unassembled WGS sequence"/>
</dbReference>
<dbReference type="EMBL" id="BGZK01000343">
    <property type="protein sequence ID" value="GBP38034.1"/>
    <property type="molecule type" value="Genomic_DNA"/>
</dbReference>
<gene>
    <name evidence="1" type="ORF">EVAR_95159_1</name>
</gene>
<accession>A0A4C1VJD8</accession>
<sequence length="164" mass="17978">MIILSSPVFPKAVQVNPQGSMGDSMGVYVRRNKKLGSTIWRPGARAVLGYVRAFGHVQLELLARYESETVLTGTCDVKYTPCKLINLGMHSHLDVNSKRSTRADALRPHGVTCRRRPTGSFGPAGPLADIADVRHNSLRKCQVCPFKSIPCFVSGDKSLRRSSP</sequence>
<protein>
    <submittedName>
        <fullName evidence="1">Uncharacterized protein</fullName>
    </submittedName>
</protein>
<reference evidence="1 2" key="1">
    <citation type="journal article" date="2019" name="Commun. Biol.">
        <title>The bagworm genome reveals a unique fibroin gene that provides high tensile strength.</title>
        <authorList>
            <person name="Kono N."/>
            <person name="Nakamura H."/>
            <person name="Ohtoshi R."/>
            <person name="Tomita M."/>
            <person name="Numata K."/>
            <person name="Arakawa K."/>
        </authorList>
    </citation>
    <scope>NUCLEOTIDE SEQUENCE [LARGE SCALE GENOMIC DNA]</scope>
</reference>
<evidence type="ECO:0000313" key="2">
    <source>
        <dbReference type="Proteomes" id="UP000299102"/>
    </source>
</evidence>
<keyword evidence="2" id="KW-1185">Reference proteome</keyword>
<proteinExistence type="predicted"/>
<dbReference type="AlphaFoldDB" id="A0A4C1VJD8"/>
<name>A0A4C1VJD8_EUMVA</name>
<evidence type="ECO:0000313" key="1">
    <source>
        <dbReference type="EMBL" id="GBP38034.1"/>
    </source>
</evidence>
<comment type="caution">
    <text evidence="1">The sequence shown here is derived from an EMBL/GenBank/DDBJ whole genome shotgun (WGS) entry which is preliminary data.</text>
</comment>